<dbReference type="PANTHER" id="PTHR42760:SF133">
    <property type="entry name" value="3-OXOACYL-[ACYL-CARRIER-PROTEIN] REDUCTASE"/>
    <property type="match status" value="1"/>
</dbReference>
<organism evidence="4 5">
    <name type="scientific">Acidocella aquatica</name>
    <dbReference type="NCBI Taxonomy" id="1922313"/>
    <lineage>
        <taxon>Bacteria</taxon>
        <taxon>Pseudomonadati</taxon>
        <taxon>Pseudomonadota</taxon>
        <taxon>Alphaproteobacteria</taxon>
        <taxon>Acetobacterales</taxon>
        <taxon>Acidocellaceae</taxon>
        <taxon>Acidocella</taxon>
    </lineage>
</organism>
<dbReference type="PANTHER" id="PTHR42760">
    <property type="entry name" value="SHORT-CHAIN DEHYDROGENASES/REDUCTASES FAMILY MEMBER"/>
    <property type="match status" value="1"/>
</dbReference>
<gene>
    <name evidence="4" type="ORF">GCM10010909_30750</name>
</gene>
<protein>
    <submittedName>
        <fullName evidence="4">Beta-ketoacyl-ACP reductase</fullName>
    </submittedName>
</protein>
<evidence type="ECO:0000256" key="1">
    <source>
        <dbReference type="ARBA" id="ARBA00006484"/>
    </source>
</evidence>
<dbReference type="SUPFAM" id="SSF51735">
    <property type="entry name" value="NAD(P)-binding Rossmann-fold domains"/>
    <property type="match status" value="1"/>
</dbReference>
<name>A0ABQ6A7D2_9PROT</name>
<evidence type="ECO:0000256" key="2">
    <source>
        <dbReference type="ARBA" id="ARBA00023002"/>
    </source>
</evidence>
<sequence>MEQKQAGNRLRGKVALVTGGGRGIGRAVCLKLASEGARLVINDLDAKVAHEIAGAIKAEGGQAVICAGSVTAPDFGDRFIATALEEFGDVDIIVNNAGFTWDGMAVRMSDEQFDAILDVHVKAPFRILRAAGRYFREAAASEAAAGTSRHRKVVNVSSIVGLGGNVGQINYSTAKAGIVGMTKTLAKEWGRFLVNVNAVAFGLIETRLTAVVQQKTMIEVDGHEVGVGMPAESVQAMRAAIPFGRAGTPEEAAGAIFLLCLPEADYISGQVIAVTGGMST</sequence>
<dbReference type="PROSITE" id="PS00061">
    <property type="entry name" value="ADH_SHORT"/>
    <property type="match status" value="1"/>
</dbReference>
<dbReference type="PRINTS" id="PR00081">
    <property type="entry name" value="GDHRDH"/>
</dbReference>
<keyword evidence="5" id="KW-1185">Reference proteome</keyword>
<dbReference type="InterPro" id="IPR002347">
    <property type="entry name" value="SDR_fam"/>
</dbReference>
<dbReference type="RefSeq" id="WP_284259240.1">
    <property type="nucleotide sequence ID" value="NZ_BSOS01000088.1"/>
</dbReference>
<evidence type="ECO:0000313" key="4">
    <source>
        <dbReference type="EMBL" id="GLR68394.1"/>
    </source>
</evidence>
<accession>A0ABQ6A7D2</accession>
<reference evidence="5" key="1">
    <citation type="journal article" date="2019" name="Int. J. Syst. Evol. Microbiol.">
        <title>The Global Catalogue of Microorganisms (GCM) 10K type strain sequencing project: providing services to taxonomists for standard genome sequencing and annotation.</title>
        <authorList>
            <consortium name="The Broad Institute Genomics Platform"/>
            <consortium name="The Broad Institute Genome Sequencing Center for Infectious Disease"/>
            <person name="Wu L."/>
            <person name="Ma J."/>
        </authorList>
    </citation>
    <scope>NUCLEOTIDE SEQUENCE [LARGE SCALE GENOMIC DNA]</scope>
    <source>
        <strain evidence="5">NBRC 112502</strain>
    </source>
</reference>
<dbReference type="PRINTS" id="PR00080">
    <property type="entry name" value="SDRFAMILY"/>
</dbReference>
<comment type="similarity">
    <text evidence="1 3">Belongs to the short-chain dehydrogenases/reductases (SDR) family.</text>
</comment>
<evidence type="ECO:0000256" key="3">
    <source>
        <dbReference type="RuleBase" id="RU000363"/>
    </source>
</evidence>
<dbReference type="Gene3D" id="3.40.50.720">
    <property type="entry name" value="NAD(P)-binding Rossmann-like Domain"/>
    <property type="match status" value="1"/>
</dbReference>
<dbReference type="Proteomes" id="UP001156641">
    <property type="component" value="Unassembled WGS sequence"/>
</dbReference>
<dbReference type="InterPro" id="IPR020904">
    <property type="entry name" value="Sc_DH/Rdtase_CS"/>
</dbReference>
<comment type="caution">
    <text evidence="4">The sequence shown here is derived from an EMBL/GenBank/DDBJ whole genome shotgun (WGS) entry which is preliminary data.</text>
</comment>
<dbReference type="Pfam" id="PF00106">
    <property type="entry name" value="adh_short"/>
    <property type="match status" value="1"/>
</dbReference>
<evidence type="ECO:0000313" key="5">
    <source>
        <dbReference type="Proteomes" id="UP001156641"/>
    </source>
</evidence>
<dbReference type="InterPro" id="IPR036291">
    <property type="entry name" value="NAD(P)-bd_dom_sf"/>
</dbReference>
<keyword evidence="2" id="KW-0560">Oxidoreductase</keyword>
<dbReference type="EMBL" id="BSOS01000088">
    <property type="protein sequence ID" value="GLR68394.1"/>
    <property type="molecule type" value="Genomic_DNA"/>
</dbReference>
<proteinExistence type="inferred from homology"/>